<evidence type="ECO:0000313" key="3">
    <source>
        <dbReference type="EMBL" id="MBB4766913.1"/>
    </source>
</evidence>
<keyword evidence="1" id="KW-0472">Membrane</keyword>
<evidence type="ECO:0000313" key="4">
    <source>
        <dbReference type="Proteomes" id="UP000578112"/>
    </source>
</evidence>
<feature type="signal peptide" evidence="2">
    <location>
        <begin position="1"/>
        <end position="29"/>
    </location>
</feature>
<keyword evidence="2" id="KW-0732">Signal</keyword>
<comment type="caution">
    <text evidence="3">The sequence shown here is derived from an EMBL/GenBank/DDBJ whole genome shotgun (WGS) entry which is preliminary data.</text>
</comment>
<proteinExistence type="predicted"/>
<protein>
    <submittedName>
        <fullName evidence="3">Uncharacterized protein</fullName>
    </submittedName>
</protein>
<dbReference type="RefSeq" id="WP_184998005.1">
    <property type="nucleotide sequence ID" value="NZ_BOMK01000039.1"/>
</dbReference>
<evidence type="ECO:0000256" key="1">
    <source>
        <dbReference type="SAM" id="Phobius"/>
    </source>
</evidence>
<feature type="chain" id="PRO_5031507557" evidence="2">
    <location>
        <begin position="30"/>
        <end position="204"/>
    </location>
</feature>
<reference evidence="3 4" key="1">
    <citation type="submission" date="2020-08" db="EMBL/GenBank/DDBJ databases">
        <title>Sequencing the genomes of 1000 actinobacteria strains.</title>
        <authorList>
            <person name="Klenk H.-P."/>
        </authorList>
    </citation>
    <scope>NUCLEOTIDE SEQUENCE [LARGE SCALE GENOMIC DNA]</scope>
    <source>
        <strain evidence="3 4">DSM 43149</strain>
    </source>
</reference>
<keyword evidence="4" id="KW-1185">Reference proteome</keyword>
<feature type="transmembrane region" description="Helical" evidence="1">
    <location>
        <begin position="173"/>
        <end position="194"/>
    </location>
</feature>
<gene>
    <name evidence="3" type="ORF">BJ971_007469</name>
</gene>
<sequence length="204" mass="20809">MQHLYARRLMGALAVAGALLATVAGPARAEDIHRGDPISAGFPDIEVPVGGTAIDPLGPTLWSTGPTKLTETKVSYDLSGVDGVRLVPNEASGGECVRKSATRLVCSDPRELTFEGESIEGYLSVLVTADETATPGDTGKVAITFSAKGLEPIAGTSEVRVIRGSGLPVTGPVAGLTAGIGLLLVGAGVGGVLATRRRRARLIV</sequence>
<keyword evidence="1" id="KW-1133">Transmembrane helix</keyword>
<accession>A0A7W7MTZ5</accession>
<name>A0A7W7MTZ5_9ACTN</name>
<dbReference type="EMBL" id="JACHNH010000001">
    <property type="protein sequence ID" value="MBB4766913.1"/>
    <property type="molecule type" value="Genomic_DNA"/>
</dbReference>
<dbReference type="AlphaFoldDB" id="A0A7W7MTZ5"/>
<keyword evidence="1" id="KW-0812">Transmembrane</keyword>
<evidence type="ECO:0000256" key="2">
    <source>
        <dbReference type="SAM" id="SignalP"/>
    </source>
</evidence>
<organism evidence="3 4">
    <name type="scientific">Actinoplanes digitatis</name>
    <dbReference type="NCBI Taxonomy" id="1868"/>
    <lineage>
        <taxon>Bacteria</taxon>
        <taxon>Bacillati</taxon>
        <taxon>Actinomycetota</taxon>
        <taxon>Actinomycetes</taxon>
        <taxon>Micromonosporales</taxon>
        <taxon>Micromonosporaceae</taxon>
        <taxon>Actinoplanes</taxon>
    </lineage>
</organism>
<dbReference type="Proteomes" id="UP000578112">
    <property type="component" value="Unassembled WGS sequence"/>
</dbReference>